<dbReference type="EMBL" id="MU006224">
    <property type="protein sequence ID" value="KAF2827541.1"/>
    <property type="molecule type" value="Genomic_DNA"/>
</dbReference>
<dbReference type="Proteomes" id="UP000799424">
    <property type="component" value="Unassembled WGS sequence"/>
</dbReference>
<dbReference type="AlphaFoldDB" id="A0A6A7A2N2"/>
<evidence type="ECO:0000313" key="1">
    <source>
        <dbReference type="EMBL" id="KAF2827541.1"/>
    </source>
</evidence>
<proteinExistence type="predicted"/>
<gene>
    <name evidence="1" type="ORF">CC86DRAFT_212790</name>
</gene>
<reference evidence="1" key="1">
    <citation type="journal article" date="2020" name="Stud. Mycol.">
        <title>101 Dothideomycetes genomes: a test case for predicting lifestyles and emergence of pathogens.</title>
        <authorList>
            <person name="Haridas S."/>
            <person name="Albert R."/>
            <person name="Binder M."/>
            <person name="Bloem J."/>
            <person name="Labutti K."/>
            <person name="Salamov A."/>
            <person name="Andreopoulos B."/>
            <person name="Baker S."/>
            <person name="Barry K."/>
            <person name="Bills G."/>
            <person name="Bluhm B."/>
            <person name="Cannon C."/>
            <person name="Castanera R."/>
            <person name="Culley D."/>
            <person name="Daum C."/>
            <person name="Ezra D."/>
            <person name="Gonzalez J."/>
            <person name="Henrissat B."/>
            <person name="Kuo A."/>
            <person name="Liang C."/>
            <person name="Lipzen A."/>
            <person name="Lutzoni F."/>
            <person name="Magnuson J."/>
            <person name="Mondo S."/>
            <person name="Nolan M."/>
            <person name="Ohm R."/>
            <person name="Pangilinan J."/>
            <person name="Park H.-J."/>
            <person name="Ramirez L."/>
            <person name="Alfaro M."/>
            <person name="Sun H."/>
            <person name="Tritt A."/>
            <person name="Yoshinaga Y."/>
            <person name="Zwiers L.-H."/>
            <person name="Turgeon B."/>
            <person name="Goodwin S."/>
            <person name="Spatafora J."/>
            <person name="Crous P."/>
            <person name="Grigoriev I."/>
        </authorList>
    </citation>
    <scope>NUCLEOTIDE SEQUENCE</scope>
    <source>
        <strain evidence="1">CBS 113818</strain>
    </source>
</reference>
<sequence>MREQTKTQYITNQTTFTNQAHQQELAYRIAIIPCSTPLLIEVRPPSSAQTPPALSPVPVPVVKAMPCSQNSAFCPPVSRKG</sequence>
<accession>A0A6A7A2N2</accession>
<organism evidence="1 2">
    <name type="scientific">Ophiobolus disseminans</name>
    <dbReference type="NCBI Taxonomy" id="1469910"/>
    <lineage>
        <taxon>Eukaryota</taxon>
        <taxon>Fungi</taxon>
        <taxon>Dikarya</taxon>
        <taxon>Ascomycota</taxon>
        <taxon>Pezizomycotina</taxon>
        <taxon>Dothideomycetes</taxon>
        <taxon>Pleosporomycetidae</taxon>
        <taxon>Pleosporales</taxon>
        <taxon>Pleosporineae</taxon>
        <taxon>Phaeosphaeriaceae</taxon>
        <taxon>Ophiobolus</taxon>
    </lineage>
</organism>
<evidence type="ECO:0000313" key="2">
    <source>
        <dbReference type="Proteomes" id="UP000799424"/>
    </source>
</evidence>
<protein>
    <submittedName>
        <fullName evidence="1">Uncharacterized protein</fullName>
    </submittedName>
</protein>
<name>A0A6A7A2N2_9PLEO</name>
<keyword evidence="2" id="KW-1185">Reference proteome</keyword>